<feature type="compositionally biased region" description="Low complexity" evidence="1">
    <location>
        <begin position="165"/>
        <end position="178"/>
    </location>
</feature>
<dbReference type="Proteomes" id="UP001610728">
    <property type="component" value="Unassembled WGS sequence"/>
</dbReference>
<dbReference type="PANTHER" id="PTHR15615:SF32">
    <property type="entry name" value="PROTEIN KINASE COMPLEX COMPONENT, PUTATIVE (AFU_ORTHOLOGUE AFUA_2G07660)-RELATED"/>
    <property type="match status" value="1"/>
</dbReference>
<comment type="caution">
    <text evidence="2">The sequence shown here is derived from an EMBL/GenBank/DDBJ whole genome shotgun (WGS) entry which is preliminary data.</text>
</comment>
<dbReference type="EMBL" id="JABSNW010000007">
    <property type="protein sequence ID" value="KAL2885610.1"/>
    <property type="molecule type" value="Genomic_DNA"/>
</dbReference>
<feature type="region of interest" description="Disordered" evidence="1">
    <location>
        <begin position="127"/>
        <end position="198"/>
    </location>
</feature>
<evidence type="ECO:0000313" key="2">
    <source>
        <dbReference type="EMBL" id="KAL2885610.1"/>
    </source>
</evidence>
<feature type="compositionally biased region" description="Pro residues" evidence="1">
    <location>
        <begin position="179"/>
        <end position="196"/>
    </location>
</feature>
<reference evidence="2 3" key="1">
    <citation type="submission" date="2020-05" db="EMBL/GenBank/DDBJ databases">
        <title>Ceratocystis lukuohia genome.</title>
        <authorList>
            <person name="Harrington T.C."/>
            <person name="Kim K."/>
            <person name="Mayers C.G."/>
        </authorList>
    </citation>
    <scope>NUCLEOTIDE SEQUENCE [LARGE SCALE GENOMIC DNA]</scope>
    <source>
        <strain evidence="2 3">C4212</strain>
    </source>
</reference>
<protein>
    <submittedName>
        <fullName evidence="2">PHO85 cyclin</fullName>
    </submittedName>
</protein>
<dbReference type="GeneID" id="98120177"/>
<organism evidence="2 3">
    <name type="scientific">Ceratocystis lukuohia</name>
    <dbReference type="NCBI Taxonomy" id="2019550"/>
    <lineage>
        <taxon>Eukaryota</taxon>
        <taxon>Fungi</taxon>
        <taxon>Dikarya</taxon>
        <taxon>Ascomycota</taxon>
        <taxon>Pezizomycotina</taxon>
        <taxon>Sordariomycetes</taxon>
        <taxon>Hypocreomycetidae</taxon>
        <taxon>Microascales</taxon>
        <taxon>Ceratocystidaceae</taxon>
        <taxon>Ceratocystis</taxon>
    </lineage>
</organism>
<proteinExistence type="predicted"/>
<dbReference type="RefSeq" id="XP_070856790.1">
    <property type="nucleotide sequence ID" value="XM_071001240.1"/>
</dbReference>
<evidence type="ECO:0000256" key="1">
    <source>
        <dbReference type="SAM" id="MobiDB-lite"/>
    </source>
</evidence>
<dbReference type="PANTHER" id="PTHR15615">
    <property type="match status" value="1"/>
</dbReference>
<dbReference type="CDD" id="cd20558">
    <property type="entry name" value="CYCLIN_ScPCL7-like"/>
    <property type="match status" value="1"/>
</dbReference>
<dbReference type="InterPro" id="IPR013922">
    <property type="entry name" value="Cyclin_PHO80-like"/>
</dbReference>
<evidence type="ECO:0000313" key="3">
    <source>
        <dbReference type="Proteomes" id="UP001610728"/>
    </source>
</evidence>
<sequence length="351" mass="39034">MIAVNEVAVLVPPPAPVPSQDPFVIPLRAAEAAAATTASPLASPLTPLSPPVPKPAGPLQMKPLLALELLTDVVEMLLHNHEDIPPSPHDPTATMTNMRGMEAEKVHIIRSNSERDLARMRQLALKDEQTVQGHSQQKKEEQQQQQQQQQRLQRPQSSGTDKDQLQGAQAQPQLHPQLQPQPPATGDPPLDVPMPHPFSAQHNAVTRRFYSKHPPQITAREYLQRLHKYCTHSSGVYIWTALTLFRLARTEGTMQVTPRNVHRLLLAALDVASKALEDHSWPHARIAQVGGVKNGELTRLEVSFCFLSNFELQTTTERMVDGLIEIQRALEYWKTGGGNERWGNGVRDIAT</sequence>
<dbReference type="Pfam" id="PF08613">
    <property type="entry name" value="Cyclin"/>
    <property type="match status" value="1"/>
</dbReference>
<name>A0ABR4MBF1_9PEZI</name>
<dbReference type="Gene3D" id="1.10.472.10">
    <property type="entry name" value="Cyclin-like"/>
    <property type="match status" value="1"/>
</dbReference>
<gene>
    <name evidence="2" type="ORF">HOO65_070072</name>
</gene>
<keyword evidence="3" id="KW-1185">Reference proteome</keyword>
<accession>A0ABR4MBF1</accession>